<gene>
    <name evidence="2" type="primary">trxA_3</name>
    <name evidence="2" type="ORF">Pr1d_31950</name>
</gene>
<sequence>MSAALFGCDRSASLSPDERARLSGVAPIKLTDANFQCEVIESELPVLVDMWTPWCQPCIAMKSTIREVAEDLADVMKVAELNIEDNRFTQQKYKIDKYPLLLVFVDGTETQRIVGLQSKDEVMDVLQVHTKDRSKAQR</sequence>
<evidence type="ECO:0000313" key="2">
    <source>
        <dbReference type="EMBL" id="QEG35889.1"/>
    </source>
</evidence>
<protein>
    <submittedName>
        <fullName evidence="2">Thioredoxin</fullName>
    </submittedName>
</protein>
<organism evidence="2 3">
    <name type="scientific">Bythopirellula goksoeyrii</name>
    <dbReference type="NCBI Taxonomy" id="1400387"/>
    <lineage>
        <taxon>Bacteria</taxon>
        <taxon>Pseudomonadati</taxon>
        <taxon>Planctomycetota</taxon>
        <taxon>Planctomycetia</taxon>
        <taxon>Pirellulales</taxon>
        <taxon>Lacipirellulaceae</taxon>
        <taxon>Bythopirellula</taxon>
    </lineage>
</organism>
<dbReference type="PANTHER" id="PTHR45663">
    <property type="entry name" value="GEO12009P1"/>
    <property type="match status" value="1"/>
</dbReference>
<dbReference type="PANTHER" id="PTHR45663:SF11">
    <property type="entry name" value="GEO12009P1"/>
    <property type="match status" value="1"/>
</dbReference>
<keyword evidence="3" id="KW-1185">Reference proteome</keyword>
<proteinExistence type="predicted"/>
<dbReference type="EMBL" id="CP042913">
    <property type="protein sequence ID" value="QEG35889.1"/>
    <property type="molecule type" value="Genomic_DNA"/>
</dbReference>
<evidence type="ECO:0000313" key="3">
    <source>
        <dbReference type="Proteomes" id="UP000323917"/>
    </source>
</evidence>
<dbReference type="GO" id="GO:0045454">
    <property type="term" value="P:cell redox homeostasis"/>
    <property type="evidence" value="ECO:0007669"/>
    <property type="project" value="TreeGrafter"/>
</dbReference>
<dbReference type="PROSITE" id="PS51352">
    <property type="entry name" value="THIOREDOXIN_2"/>
    <property type="match status" value="1"/>
</dbReference>
<name>A0A5B9QDL2_9BACT</name>
<dbReference type="GO" id="GO:0005829">
    <property type="term" value="C:cytosol"/>
    <property type="evidence" value="ECO:0007669"/>
    <property type="project" value="TreeGrafter"/>
</dbReference>
<dbReference type="Pfam" id="PF00085">
    <property type="entry name" value="Thioredoxin"/>
    <property type="match status" value="1"/>
</dbReference>
<dbReference type="RefSeq" id="WP_210417732.1">
    <property type="nucleotide sequence ID" value="NZ_CP042913.1"/>
</dbReference>
<dbReference type="Gene3D" id="3.40.30.10">
    <property type="entry name" value="Glutaredoxin"/>
    <property type="match status" value="1"/>
</dbReference>
<dbReference type="KEGG" id="bgok:Pr1d_31950"/>
<dbReference type="Proteomes" id="UP000323917">
    <property type="component" value="Chromosome"/>
</dbReference>
<dbReference type="AlphaFoldDB" id="A0A5B9QDL2"/>
<reference evidence="2 3" key="1">
    <citation type="submission" date="2019-08" db="EMBL/GenBank/DDBJ databases">
        <title>Deep-cultivation of Planctomycetes and their phenomic and genomic characterization uncovers novel biology.</title>
        <authorList>
            <person name="Wiegand S."/>
            <person name="Jogler M."/>
            <person name="Boedeker C."/>
            <person name="Pinto D."/>
            <person name="Vollmers J."/>
            <person name="Rivas-Marin E."/>
            <person name="Kohn T."/>
            <person name="Peeters S.H."/>
            <person name="Heuer A."/>
            <person name="Rast P."/>
            <person name="Oberbeckmann S."/>
            <person name="Bunk B."/>
            <person name="Jeske O."/>
            <person name="Meyerdierks A."/>
            <person name="Storesund J.E."/>
            <person name="Kallscheuer N."/>
            <person name="Luecker S."/>
            <person name="Lage O.M."/>
            <person name="Pohl T."/>
            <person name="Merkel B.J."/>
            <person name="Hornburger P."/>
            <person name="Mueller R.-W."/>
            <person name="Bruemmer F."/>
            <person name="Labrenz M."/>
            <person name="Spormann A.M."/>
            <person name="Op den Camp H."/>
            <person name="Overmann J."/>
            <person name="Amann R."/>
            <person name="Jetten M.S.M."/>
            <person name="Mascher T."/>
            <person name="Medema M.H."/>
            <person name="Devos D.P."/>
            <person name="Kaster A.-K."/>
            <person name="Ovreas L."/>
            <person name="Rohde M."/>
            <person name="Galperin M.Y."/>
            <person name="Jogler C."/>
        </authorList>
    </citation>
    <scope>NUCLEOTIDE SEQUENCE [LARGE SCALE GENOMIC DNA]</scope>
    <source>
        <strain evidence="2 3">Pr1d</strain>
    </source>
</reference>
<dbReference type="InterPro" id="IPR036249">
    <property type="entry name" value="Thioredoxin-like_sf"/>
</dbReference>
<accession>A0A5B9QDL2</accession>
<evidence type="ECO:0000259" key="1">
    <source>
        <dbReference type="PROSITE" id="PS51352"/>
    </source>
</evidence>
<dbReference type="GO" id="GO:0015035">
    <property type="term" value="F:protein-disulfide reductase activity"/>
    <property type="evidence" value="ECO:0007669"/>
    <property type="project" value="TreeGrafter"/>
</dbReference>
<dbReference type="CDD" id="cd02947">
    <property type="entry name" value="TRX_family"/>
    <property type="match status" value="1"/>
</dbReference>
<dbReference type="SUPFAM" id="SSF52833">
    <property type="entry name" value="Thioredoxin-like"/>
    <property type="match status" value="1"/>
</dbReference>
<dbReference type="InterPro" id="IPR013766">
    <property type="entry name" value="Thioredoxin_domain"/>
</dbReference>
<feature type="domain" description="Thioredoxin" evidence="1">
    <location>
        <begin position="19"/>
        <end position="131"/>
    </location>
</feature>